<organism evidence="2 3">
    <name type="scientific">Mycena maculata</name>
    <dbReference type="NCBI Taxonomy" id="230809"/>
    <lineage>
        <taxon>Eukaryota</taxon>
        <taxon>Fungi</taxon>
        <taxon>Dikarya</taxon>
        <taxon>Basidiomycota</taxon>
        <taxon>Agaricomycotina</taxon>
        <taxon>Agaricomycetes</taxon>
        <taxon>Agaricomycetidae</taxon>
        <taxon>Agaricales</taxon>
        <taxon>Marasmiineae</taxon>
        <taxon>Mycenaceae</taxon>
        <taxon>Mycena</taxon>
    </lineage>
</organism>
<evidence type="ECO:0000313" key="3">
    <source>
        <dbReference type="Proteomes" id="UP001215280"/>
    </source>
</evidence>
<feature type="region of interest" description="Disordered" evidence="1">
    <location>
        <begin position="1"/>
        <end position="111"/>
    </location>
</feature>
<evidence type="ECO:0000313" key="2">
    <source>
        <dbReference type="EMBL" id="KAJ7734171.1"/>
    </source>
</evidence>
<feature type="compositionally biased region" description="Low complexity" evidence="1">
    <location>
        <begin position="144"/>
        <end position="156"/>
    </location>
</feature>
<feature type="compositionally biased region" description="Low complexity" evidence="1">
    <location>
        <begin position="169"/>
        <end position="189"/>
    </location>
</feature>
<feature type="region of interest" description="Disordered" evidence="1">
    <location>
        <begin position="139"/>
        <end position="189"/>
    </location>
</feature>
<feature type="compositionally biased region" description="Low complexity" evidence="1">
    <location>
        <begin position="1"/>
        <end position="15"/>
    </location>
</feature>
<accession>A0AAD7MUZ8</accession>
<proteinExistence type="predicted"/>
<sequence>MVSTRSTRTPSPTLSENMYWDSVDARDTPSPAPSQTADVFGWDSDASLGPMDSTEATPTQQTVRPSSPASVVEISMEDFPPLAPPAPAAAAKPRAKATKAPKGKGRAKAATNNDEDPFLVADIACATAASLGLTTALDQATEGASSSRRPAAAPRSPTKRLRANTTGDAGPAPFATTAQAPAPPTTFTTSAADITTAPAAAVANAPTAAAVATTPIAAAPTTIPVAAAPTTVLVAAAPAAAPVIAAPVAVAPVAVPVAVTLAAAPATAPIVAPAAVPVQPAAATAALPPLWLTANGLPPPRLFYPNPTRRFPAHRILA</sequence>
<feature type="compositionally biased region" description="Basic residues" evidence="1">
    <location>
        <begin position="93"/>
        <end position="107"/>
    </location>
</feature>
<protein>
    <submittedName>
        <fullName evidence="2">Uncharacterized protein</fullName>
    </submittedName>
</protein>
<keyword evidence="3" id="KW-1185">Reference proteome</keyword>
<dbReference type="Proteomes" id="UP001215280">
    <property type="component" value="Unassembled WGS sequence"/>
</dbReference>
<gene>
    <name evidence="2" type="ORF">DFH07DRAFT_967717</name>
</gene>
<name>A0AAD7MUZ8_9AGAR</name>
<dbReference type="EMBL" id="JARJLG010000163">
    <property type="protein sequence ID" value="KAJ7734171.1"/>
    <property type="molecule type" value="Genomic_DNA"/>
</dbReference>
<dbReference type="AlphaFoldDB" id="A0AAD7MUZ8"/>
<evidence type="ECO:0000256" key="1">
    <source>
        <dbReference type="SAM" id="MobiDB-lite"/>
    </source>
</evidence>
<feature type="compositionally biased region" description="Polar residues" evidence="1">
    <location>
        <begin position="54"/>
        <end position="69"/>
    </location>
</feature>
<comment type="caution">
    <text evidence="2">The sequence shown here is derived from an EMBL/GenBank/DDBJ whole genome shotgun (WGS) entry which is preliminary data.</text>
</comment>
<reference evidence="2" key="1">
    <citation type="submission" date="2023-03" db="EMBL/GenBank/DDBJ databases">
        <title>Massive genome expansion in bonnet fungi (Mycena s.s.) driven by repeated elements and novel gene families across ecological guilds.</title>
        <authorList>
            <consortium name="Lawrence Berkeley National Laboratory"/>
            <person name="Harder C.B."/>
            <person name="Miyauchi S."/>
            <person name="Viragh M."/>
            <person name="Kuo A."/>
            <person name="Thoen E."/>
            <person name="Andreopoulos B."/>
            <person name="Lu D."/>
            <person name="Skrede I."/>
            <person name="Drula E."/>
            <person name="Henrissat B."/>
            <person name="Morin E."/>
            <person name="Kohler A."/>
            <person name="Barry K."/>
            <person name="LaButti K."/>
            <person name="Morin E."/>
            <person name="Salamov A."/>
            <person name="Lipzen A."/>
            <person name="Mereny Z."/>
            <person name="Hegedus B."/>
            <person name="Baldrian P."/>
            <person name="Stursova M."/>
            <person name="Weitz H."/>
            <person name="Taylor A."/>
            <person name="Grigoriev I.V."/>
            <person name="Nagy L.G."/>
            <person name="Martin F."/>
            <person name="Kauserud H."/>
        </authorList>
    </citation>
    <scope>NUCLEOTIDE SEQUENCE</scope>
    <source>
        <strain evidence="2">CBHHK188m</strain>
    </source>
</reference>